<evidence type="ECO:0008006" key="3">
    <source>
        <dbReference type="Google" id="ProtNLM"/>
    </source>
</evidence>
<dbReference type="SUPFAM" id="SSF82784">
    <property type="entry name" value="OsmC-like"/>
    <property type="match status" value="1"/>
</dbReference>
<protein>
    <recommendedName>
        <fullName evidence="3">OsmC-like protein</fullName>
    </recommendedName>
</protein>
<keyword evidence="2" id="KW-1185">Reference proteome</keyword>
<accession>A0ABP7FTJ9</accession>
<dbReference type="Pfam" id="PF02566">
    <property type="entry name" value="OsmC"/>
    <property type="match status" value="1"/>
</dbReference>
<gene>
    <name evidence="1" type="ORF">GCM10022402_28070</name>
</gene>
<evidence type="ECO:0000313" key="2">
    <source>
        <dbReference type="Proteomes" id="UP001500908"/>
    </source>
</evidence>
<dbReference type="InterPro" id="IPR003718">
    <property type="entry name" value="OsmC/Ohr_fam"/>
</dbReference>
<evidence type="ECO:0000313" key="1">
    <source>
        <dbReference type="EMBL" id="GAA3746978.1"/>
    </source>
</evidence>
<dbReference type="Proteomes" id="UP001500908">
    <property type="component" value="Unassembled WGS sequence"/>
</dbReference>
<comment type="caution">
    <text evidence="1">The sequence shown here is derived from an EMBL/GenBank/DDBJ whole genome shotgun (WGS) entry which is preliminary data.</text>
</comment>
<dbReference type="EMBL" id="BAABDD010000011">
    <property type="protein sequence ID" value="GAA3746978.1"/>
    <property type="molecule type" value="Genomic_DNA"/>
</dbReference>
<proteinExistence type="predicted"/>
<sequence>MTTIAVTHCGGDAFTAAVRGHHIRLDQPLAEGGEDTGPTPVEVFVAALAGCVAHYAHRYLARHHLDRNGLTVEADYGMSPRPPARVEHVRLRVEVPGELTASQHRALLAVVDHCTVHTSLRQPPEVRIDLETKAPVR</sequence>
<dbReference type="PANTHER" id="PTHR39624:SF2">
    <property type="entry name" value="OSMC-LIKE PROTEIN"/>
    <property type="match status" value="1"/>
</dbReference>
<dbReference type="InterPro" id="IPR036102">
    <property type="entry name" value="OsmC/Ohrsf"/>
</dbReference>
<dbReference type="RefSeq" id="WP_344971785.1">
    <property type="nucleotide sequence ID" value="NZ_BAABDD010000011.1"/>
</dbReference>
<dbReference type="Gene3D" id="3.30.300.20">
    <property type="match status" value="1"/>
</dbReference>
<name>A0ABP7FTJ9_9ACTN</name>
<organism evidence="1 2">
    <name type="scientific">Salinactinospora qingdaonensis</name>
    <dbReference type="NCBI Taxonomy" id="702744"/>
    <lineage>
        <taxon>Bacteria</taxon>
        <taxon>Bacillati</taxon>
        <taxon>Actinomycetota</taxon>
        <taxon>Actinomycetes</taxon>
        <taxon>Streptosporangiales</taxon>
        <taxon>Nocardiopsidaceae</taxon>
        <taxon>Salinactinospora</taxon>
    </lineage>
</organism>
<dbReference type="InterPro" id="IPR015946">
    <property type="entry name" value="KH_dom-like_a/b"/>
</dbReference>
<reference evidence="2" key="1">
    <citation type="journal article" date="2019" name="Int. J. Syst. Evol. Microbiol.">
        <title>The Global Catalogue of Microorganisms (GCM) 10K type strain sequencing project: providing services to taxonomists for standard genome sequencing and annotation.</title>
        <authorList>
            <consortium name="The Broad Institute Genomics Platform"/>
            <consortium name="The Broad Institute Genome Sequencing Center for Infectious Disease"/>
            <person name="Wu L."/>
            <person name="Ma J."/>
        </authorList>
    </citation>
    <scope>NUCLEOTIDE SEQUENCE [LARGE SCALE GENOMIC DNA]</scope>
    <source>
        <strain evidence="2">JCM 17137</strain>
    </source>
</reference>
<dbReference type="PANTHER" id="PTHR39624">
    <property type="entry name" value="PROTEIN INVOLVED IN RIMO-MEDIATED BETA-METHYLTHIOLATION OF RIBOSOMAL PROTEIN S12 YCAO"/>
    <property type="match status" value="1"/>
</dbReference>